<evidence type="ECO:0000313" key="3">
    <source>
        <dbReference type="Proteomes" id="UP000605970"/>
    </source>
</evidence>
<dbReference type="GO" id="GO:0003677">
    <property type="term" value="F:DNA binding"/>
    <property type="evidence" value="ECO:0007669"/>
    <property type="project" value="UniProtKB-KW"/>
</dbReference>
<comment type="subunit">
    <text evidence="1">Monomer and homodimer.</text>
</comment>
<gene>
    <name evidence="2" type="ORF">Mgra_00001817</name>
</gene>
<dbReference type="AlphaFoldDB" id="A0A8T0A0C4"/>
<dbReference type="GO" id="GO:0000460">
    <property type="term" value="P:maturation of 5.8S rRNA"/>
    <property type="evidence" value="ECO:0007669"/>
    <property type="project" value="TreeGrafter"/>
</dbReference>
<comment type="caution">
    <text evidence="2">The sequence shown here is derived from an EMBL/GenBank/DDBJ whole genome shotgun (WGS) entry which is preliminary data.</text>
</comment>
<comment type="similarity">
    <text evidence="1">Belongs to the C1D family.</text>
</comment>
<dbReference type="PANTHER" id="PTHR15341:SF3">
    <property type="entry name" value="NUCLEAR NUCLEIC ACID-BINDING PROTEIN C1D"/>
    <property type="match status" value="1"/>
</dbReference>
<keyword evidence="1" id="KW-0238">DNA-binding</keyword>
<evidence type="ECO:0000256" key="1">
    <source>
        <dbReference type="RuleBase" id="RU368003"/>
    </source>
</evidence>
<keyword evidence="1" id="KW-0963">Cytoplasm</keyword>
<dbReference type="GO" id="GO:0005737">
    <property type="term" value="C:cytoplasm"/>
    <property type="evidence" value="ECO:0007669"/>
    <property type="project" value="UniProtKB-SubCell"/>
</dbReference>
<keyword evidence="1" id="KW-0698">rRNA processing</keyword>
<dbReference type="InterPro" id="IPR011082">
    <property type="entry name" value="Exosome-assoc_fac/DNA_repair"/>
</dbReference>
<keyword evidence="3" id="KW-1185">Reference proteome</keyword>
<organism evidence="2 3">
    <name type="scientific">Meloidogyne graminicola</name>
    <dbReference type="NCBI Taxonomy" id="189291"/>
    <lineage>
        <taxon>Eukaryota</taxon>
        <taxon>Metazoa</taxon>
        <taxon>Ecdysozoa</taxon>
        <taxon>Nematoda</taxon>
        <taxon>Chromadorea</taxon>
        <taxon>Rhabditida</taxon>
        <taxon>Tylenchina</taxon>
        <taxon>Tylenchomorpha</taxon>
        <taxon>Tylenchoidea</taxon>
        <taxon>Meloidogynidae</taxon>
        <taxon>Meloidogyninae</taxon>
        <taxon>Meloidogyne</taxon>
    </lineage>
</organism>
<dbReference type="PANTHER" id="PTHR15341">
    <property type="entry name" value="SUN-COR STEROID HORMONE RECEPTOR CO-REPRESSOR"/>
    <property type="match status" value="1"/>
</dbReference>
<sequence length="198" mass="22620">MLHIPEDVVKKLSDFDKALTSLEDALDDHLQSQHSEQTTLDKAKSELTTLFAVNSLYWAFLHCKGKDPSQSAELAVELKRTKEYMAKLKQYEDLDKRPKYDGKTAKRFVKHALFDLNSDVQSSSFSNKFTQSSINKENHAGTLNNSNEVTLLSGSEDDDIEVIENVKGKFQNIPTKKNRKRTQFITAPFPTFRKTPFM</sequence>
<name>A0A8T0A0C4_9BILA</name>
<dbReference type="GO" id="GO:0003723">
    <property type="term" value="F:RNA binding"/>
    <property type="evidence" value="ECO:0007669"/>
    <property type="project" value="UniProtKB-UniRule"/>
</dbReference>
<accession>A0A8T0A0C4</accession>
<dbReference type="GO" id="GO:0005730">
    <property type="term" value="C:nucleolus"/>
    <property type="evidence" value="ECO:0007669"/>
    <property type="project" value="UniProtKB-SubCell"/>
</dbReference>
<dbReference type="GO" id="GO:0000178">
    <property type="term" value="C:exosome (RNase complex)"/>
    <property type="evidence" value="ECO:0007669"/>
    <property type="project" value="TreeGrafter"/>
</dbReference>
<reference evidence="2" key="1">
    <citation type="journal article" date="2020" name="Ecol. Evol.">
        <title>Genome structure and content of the rice root-knot nematode (Meloidogyne graminicola).</title>
        <authorList>
            <person name="Phan N.T."/>
            <person name="Danchin E.G.J."/>
            <person name="Klopp C."/>
            <person name="Perfus-Barbeoch L."/>
            <person name="Kozlowski D.K."/>
            <person name="Koutsovoulos G.D."/>
            <person name="Lopez-Roques C."/>
            <person name="Bouchez O."/>
            <person name="Zahm M."/>
            <person name="Besnard G."/>
            <person name="Bellafiore S."/>
        </authorList>
    </citation>
    <scope>NUCLEOTIDE SEQUENCE</scope>
    <source>
        <strain evidence="2">VN-18</strain>
    </source>
</reference>
<proteinExistence type="inferred from homology"/>
<dbReference type="EMBL" id="JABEBT010000010">
    <property type="protein sequence ID" value="KAF7638736.1"/>
    <property type="molecule type" value="Genomic_DNA"/>
</dbReference>
<keyword evidence="1" id="KW-0694">RNA-binding</keyword>
<evidence type="ECO:0000313" key="2">
    <source>
        <dbReference type="EMBL" id="KAF7638736.1"/>
    </source>
</evidence>
<dbReference type="OrthoDB" id="1421013at2759"/>
<protein>
    <recommendedName>
        <fullName evidence="1">Nuclear nucleic acid-binding protein C1D</fullName>
    </recommendedName>
</protein>
<dbReference type="GO" id="GO:0010468">
    <property type="term" value="P:regulation of gene expression"/>
    <property type="evidence" value="ECO:0007669"/>
    <property type="project" value="TreeGrafter"/>
</dbReference>
<dbReference type="Proteomes" id="UP000605970">
    <property type="component" value="Unassembled WGS sequence"/>
</dbReference>
<keyword evidence="1" id="KW-0539">Nucleus</keyword>
<comment type="function">
    <text evidence="1">Plays a role in the recruitment of the exosome to pre-rRNA to mediate the 3'-5' end processing of the 5.8S rRNA.</text>
</comment>
<comment type="subcellular location">
    <subcellularLocation>
        <location evidence="1">Cytoplasm</location>
    </subcellularLocation>
    <subcellularLocation>
        <location evidence="1">Nucleus</location>
        <location evidence="1">Nucleolus</location>
    </subcellularLocation>
    <subcellularLocation>
        <location evidence="1">Nucleus</location>
    </subcellularLocation>
</comment>